<dbReference type="HOGENOM" id="CLU_1081051_0_0_14"/>
<dbReference type="STRING" id="859194.MHF_0601"/>
<dbReference type="AlphaFoldDB" id="F6FI25"/>
<dbReference type="BioCyc" id="MHAE859194:G1GR7-592-MONOMER"/>
<protein>
    <submittedName>
        <fullName evidence="1">Uncharacterized protein</fullName>
    </submittedName>
</protein>
<reference key="2">
    <citation type="submission" date="2011-05" db="EMBL/GenBank/DDBJ databases">
        <title>The Genome of Mycoplasma haemofelis Strain Ohio2, a pathogenic hemoplasma of the cat.</title>
        <authorList>
            <person name="Santos A.P."/>
            <person name="Guimaraes A.M.S."/>
            <person name="SanMiguel P.J."/>
            <person name="Martin S.W."/>
            <person name="Messick J.B."/>
        </authorList>
    </citation>
    <scope>NUCLEOTIDE SEQUENCE</scope>
    <source>
        <strain>Ohio2</strain>
    </source>
</reference>
<dbReference type="KEGG" id="mhf:MHF_0601"/>
<dbReference type="Proteomes" id="UP000007952">
    <property type="component" value="Chromosome"/>
</dbReference>
<gene>
    <name evidence="1" type="ordered locus">MHF_0601</name>
</gene>
<accession>F6FI25</accession>
<reference evidence="1 2" key="1">
    <citation type="journal article" date="2011" name="J. Bacteriol.">
        <title>Complete genome sequences of two hemotropic Mycoplasmas, Mycoplasma haemofelis strain Ohio2 and Mycoplasma suis strain Illinois.</title>
        <authorList>
            <person name="Messick J.B."/>
            <person name="Santos A.P."/>
            <person name="Guimaraes A.M."/>
        </authorList>
    </citation>
    <scope>NUCLEOTIDE SEQUENCE [LARGE SCALE GENOMIC DNA]</scope>
    <source>
        <strain evidence="1 2">Ohio2</strain>
    </source>
</reference>
<proteinExistence type="predicted"/>
<evidence type="ECO:0000313" key="1">
    <source>
        <dbReference type="EMBL" id="AEG72873.1"/>
    </source>
</evidence>
<evidence type="ECO:0000313" key="2">
    <source>
        <dbReference type="Proteomes" id="UP000007952"/>
    </source>
</evidence>
<sequence>MMGTAGTAASPIVTPIRNGVVQLTEQLDNFSKQGYNAGVDAKSWVTDNFNKSKIKSGGTRIYENLKSGYEAVAAFSKEAHSTIKRFFENWESNRETLHIIFKSIGNSFSLLGGLINSSSAGESKIKILFEVLSHEKFRSFADAAGSLTSKNPNLFPELQGDDIYDILTAFRQEPDDVVRILKELSEKGENQTNRETLVSALRLQSLMGRADSLAKKVKKFLDSKNTEEAKKLRGEVEKVIGELTALLKSQEALTES</sequence>
<name>F6FI25_MYCHI</name>
<dbReference type="EMBL" id="CP002808">
    <property type="protein sequence ID" value="AEG72873.1"/>
    <property type="molecule type" value="Genomic_DNA"/>
</dbReference>
<organism evidence="1 2">
    <name type="scientific">Mycoplasma haemofelis (strain Ohio2)</name>
    <dbReference type="NCBI Taxonomy" id="859194"/>
    <lineage>
        <taxon>Bacteria</taxon>
        <taxon>Bacillati</taxon>
        <taxon>Mycoplasmatota</taxon>
        <taxon>Mollicutes</taxon>
        <taxon>Mycoplasmataceae</taxon>
        <taxon>Mycoplasma</taxon>
    </lineage>
</organism>